<keyword evidence="2" id="KW-1185">Reference proteome</keyword>
<dbReference type="EMBL" id="QZFU01000041">
    <property type="protein sequence ID" value="RJO69992.1"/>
    <property type="molecule type" value="Genomic_DNA"/>
</dbReference>
<sequence>MGNGGVPVIAGRGSGVVVPTGQVIVSAWDKRLAPETAGVPALLAAAIDIAKCQWSMRVWVLQRAVKHPDATAPELLAREGDFPVHHALELAVRRVEIEDQFARHLPGDSAAPPLEFSPGEAIENMARAWTAIEADRQIARYEREHGRVPPDHGAAPNKRELEHWTSAYEAMVADLTAGRRHYRLPDHPTPAESTEDRTGYASLMDDTDLSDTPTRTRRHRVSDEQLGFDIDVEQTAWGKWVDPDRRAAQVRKFLDYAQIPRIPTKPWPEDSPELKQLDTVVERLFPDLATAMAPENADMADAFICFLGECFIKFAGARWEPYEWFGRDKSFYDDVNPMLEYGFDTDGDTAFGLMKVMIDHYDPADGGMFAGMAEMMREFAEEYAASNSDT</sequence>
<name>A0A3A4KCH2_9NOCA</name>
<comment type="caution">
    <text evidence="1">The sequence shown here is derived from an EMBL/GenBank/DDBJ whole genome shotgun (WGS) entry which is preliminary data.</text>
</comment>
<proteinExistence type="predicted"/>
<reference evidence="1 2" key="1">
    <citation type="submission" date="2018-09" db="EMBL/GenBank/DDBJ databases">
        <title>YIM PH21274 draft genome.</title>
        <authorList>
            <person name="Miao C."/>
        </authorList>
    </citation>
    <scope>NUCLEOTIDE SEQUENCE [LARGE SCALE GENOMIC DNA]</scope>
    <source>
        <strain evidence="1 2">YIM PH 21724</strain>
    </source>
</reference>
<evidence type="ECO:0000313" key="1">
    <source>
        <dbReference type="EMBL" id="RJO69992.1"/>
    </source>
</evidence>
<protein>
    <submittedName>
        <fullName evidence="1">Uncharacterized protein</fullName>
    </submittedName>
</protein>
<organism evidence="1 2">
    <name type="scientific">Nocardia panacis</name>
    <dbReference type="NCBI Taxonomy" id="2340916"/>
    <lineage>
        <taxon>Bacteria</taxon>
        <taxon>Bacillati</taxon>
        <taxon>Actinomycetota</taxon>
        <taxon>Actinomycetes</taxon>
        <taxon>Mycobacteriales</taxon>
        <taxon>Nocardiaceae</taxon>
        <taxon>Nocardia</taxon>
    </lineage>
</organism>
<dbReference type="Proteomes" id="UP000266677">
    <property type="component" value="Unassembled WGS sequence"/>
</dbReference>
<gene>
    <name evidence="1" type="ORF">D5S18_29425</name>
</gene>
<dbReference type="AlphaFoldDB" id="A0A3A4KCH2"/>
<evidence type="ECO:0000313" key="2">
    <source>
        <dbReference type="Proteomes" id="UP000266677"/>
    </source>
</evidence>
<accession>A0A3A4KCH2</accession>